<evidence type="ECO:0000313" key="8">
    <source>
        <dbReference type="Proteomes" id="UP000525652"/>
    </source>
</evidence>
<keyword evidence="2 5" id="KW-0812">Transmembrane</keyword>
<dbReference type="RefSeq" id="WP_185691629.1">
    <property type="nucleotide sequence ID" value="NZ_JACHVA010000040.1"/>
</dbReference>
<keyword evidence="3 5" id="KW-1133">Transmembrane helix</keyword>
<accession>A0A7X1AW63</accession>
<feature type="transmembrane region" description="Helical" evidence="5">
    <location>
        <begin position="360"/>
        <end position="377"/>
    </location>
</feature>
<feature type="transmembrane region" description="Helical" evidence="5">
    <location>
        <begin position="84"/>
        <end position="104"/>
    </location>
</feature>
<proteinExistence type="predicted"/>
<dbReference type="Pfam" id="PF01699">
    <property type="entry name" value="Na_Ca_ex"/>
    <property type="match status" value="2"/>
</dbReference>
<name>A0A7X1AW63_9BACT</name>
<feature type="transmembrane region" description="Helical" evidence="5">
    <location>
        <begin position="270"/>
        <end position="288"/>
    </location>
</feature>
<feature type="domain" description="Sodium/calcium exchanger membrane region" evidence="6">
    <location>
        <begin position="50"/>
        <end position="201"/>
    </location>
</feature>
<dbReference type="Proteomes" id="UP000525652">
    <property type="component" value="Unassembled WGS sequence"/>
</dbReference>
<gene>
    <name evidence="7" type="ORF">H5P30_03775</name>
</gene>
<comment type="subcellular location">
    <subcellularLocation>
        <location evidence="1">Membrane</location>
        <topology evidence="1">Multi-pass membrane protein</topology>
    </subcellularLocation>
</comment>
<evidence type="ECO:0000313" key="7">
    <source>
        <dbReference type="EMBL" id="MBC2600894.1"/>
    </source>
</evidence>
<feature type="transmembrane region" description="Helical" evidence="5">
    <location>
        <begin position="232"/>
        <end position="250"/>
    </location>
</feature>
<feature type="transmembrane region" description="Helical" evidence="5">
    <location>
        <begin position="149"/>
        <end position="169"/>
    </location>
</feature>
<feature type="transmembrane region" description="Helical" evidence="5">
    <location>
        <begin position="20"/>
        <end position="39"/>
    </location>
</feature>
<feature type="transmembrane region" description="Helical" evidence="5">
    <location>
        <begin position="300"/>
        <end position="322"/>
    </location>
</feature>
<dbReference type="EMBL" id="JACHVA010000040">
    <property type="protein sequence ID" value="MBC2600894.1"/>
    <property type="molecule type" value="Genomic_DNA"/>
</dbReference>
<dbReference type="AlphaFoldDB" id="A0A7X1AW63"/>
<dbReference type="GO" id="GO:0015386">
    <property type="term" value="F:potassium:proton antiporter activity"/>
    <property type="evidence" value="ECO:0007669"/>
    <property type="project" value="TreeGrafter"/>
</dbReference>
<evidence type="ECO:0000256" key="4">
    <source>
        <dbReference type="ARBA" id="ARBA00023136"/>
    </source>
</evidence>
<evidence type="ECO:0000256" key="2">
    <source>
        <dbReference type="ARBA" id="ARBA00022692"/>
    </source>
</evidence>
<evidence type="ECO:0000256" key="5">
    <source>
        <dbReference type="SAM" id="Phobius"/>
    </source>
</evidence>
<dbReference type="InterPro" id="IPR004837">
    <property type="entry name" value="NaCa_Exmemb"/>
</dbReference>
<comment type="caution">
    <text evidence="7">The sequence shown here is derived from an EMBL/GenBank/DDBJ whole genome shotgun (WGS) entry which is preliminary data.</text>
</comment>
<feature type="domain" description="Sodium/calcium exchanger membrane region" evidence="6">
    <location>
        <begin position="236"/>
        <end position="376"/>
    </location>
</feature>
<feature type="transmembrane region" description="Helical" evidence="5">
    <location>
        <begin position="116"/>
        <end position="137"/>
    </location>
</feature>
<feature type="transmembrane region" description="Helical" evidence="5">
    <location>
        <begin position="45"/>
        <end position="64"/>
    </location>
</feature>
<keyword evidence="8" id="KW-1185">Reference proteome</keyword>
<evidence type="ECO:0000256" key="1">
    <source>
        <dbReference type="ARBA" id="ARBA00004141"/>
    </source>
</evidence>
<protein>
    <submittedName>
        <fullName evidence="7">Calcium:proton antiporter</fullName>
    </submittedName>
</protein>
<evidence type="ECO:0000256" key="3">
    <source>
        <dbReference type="ARBA" id="ARBA00022989"/>
    </source>
</evidence>
<reference evidence="7 8" key="1">
    <citation type="submission" date="2020-07" db="EMBL/GenBank/DDBJ databases">
        <authorList>
            <person name="Feng X."/>
        </authorList>
    </citation>
    <scope>NUCLEOTIDE SEQUENCE [LARGE SCALE GENOMIC DNA]</scope>
    <source>
        <strain evidence="7 8">JCM14086</strain>
    </source>
</reference>
<keyword evidence="4 5" id="KW-0472">Membrane</keyword>
<dbReference type="GO" id="GO:0005886">
    <property type="term" value="C:plasma membrane"/>
    <property type="evidence" value="ECO:0007669"/>
    <property type="project" value="TreeGrafter"/>
</dbReference>
<feature type="transmembrane region" description="Helical" evidence="5">
    <location>
        <begin position="328"/>
        <end position="348"/>
    </location>
</feature>
<evidence type="ECO:0000259" key="6">
    <source>
        <dbReference type="Pfam" id="PF01699"/>
    </source>
</evidence>
<feature type="transmembrane region" description="Helical" evidence="5">
    <location>
        <begin position="181"/>
        <end position="200"/>
    </location>
</feature>
<dbReference type="InterPro" id="IPR052946">
    <property type="entry name" value="Alkaline_pH_Ca-Antiporter"/>
</dbReference>
<organism evidence="7 8">
    <name type="scientific">Puniceicoccus vermicola</name>
    <dbReference type="NCBI Taxonomy" id="388746"/>
    <lineage>
        <taxon>Bacteria</taxon>
        <taxon>Pseudomonadati</taxon>
        <taxon>Verrucomicrobiota</taxon>
        <taxon>Opitutia</taxon>
        <taxon>Puniceicoccales</taxon>
        <taxon>Puniceicoccaceae</taxon>
        <taxon>Puniceicoccus</taxon>
    </lineage>
</organism>
<dbReference type="PANTHER" id="PTHR37958">
    <property type="entry name" value="SODIUM-POTASSIUM/PROTON ANTIPORTER CHAA"/>
    <property type="match status" value="1"/>
</dbReference>
<dbReference type="GO" id="GO:0015385">
    <property type="term" value="F:sodium:proton antiporter activity"/>
    <property type="evidence" value="ECO:0007669"/>
    <property type="project" value="TreeGrafter"/>
</dbReference>
<dbReference type="PANTHER" id="PTHR37958:SF1">
    <property type="entry name" value="SODIUM-POTASSIUM_PROTON ANTIPORTER CHAA"/>
    <property type="match status" value="1"/>
</dbReference>
<sequence length="378" mass="40450">MTDHISSEGAKKGIFRSEMALWVGILTTLIFFTVGASWVKELGSGIAAGGIFLWLFAVMLWLSFGVVKHAECLAVKLGEPFGTLILTLAVISIEVVMISAVMMTGKENPTLARDTMFSVVMIVLNGMLGVTLLLGGLRHHEQNYNLRGVRSYTGVLVALGFLCLILPRFTQSAPGGEPSDLMAFYLILVSISLYGVFLFLQSTRHSAFFKNPEEIDSDHESHGHEGLEIRSIGFHVGLLVLTMLPIVLLSKKMALVVDFGISATGAPEPLAGFLVAILVLSPEAMAAIKAALNNQLQRTVNIALGSALATIGLTVPAVLLISEITGKHIELGLEPAGIVLLVATFMVADSTFGSKRTNTLSGAVHLVLFATYVILIFD</sequence>